<dbReference type="Gene3D" id="1.25.40.10">
    <property type="entry name" value="Tetratricopeptide repeat domain"/>
    <property type="match status" value="1"/>
</dbReference>
<evidence type="ECO:0000313" key="1">
    <source>
        <dbReference type="EMBL" id="CAH0992611.1"/>
    </source>
</evidence>
<dbReference type="EMBL" id="CAKLPX010000003">
    <property type="protein sequence ID" value="CAH0992611.1"/>
    <property type="molecule type" value="Genomic_DNA"/>
</dbReference>
<evidence type="ECO:0008006" key="3">
    <source>
        <dbReference type="Google" id="ProtNLM"/>
    </source>
</evidence>
<protein>
    <recommendedName>
        <fullName evidence="3">Tetratricopeptide repeat protein</fullName>
    </recommendedName>
</protein>
<keyword evidence="2" id="KW-1185">Reference proteome</keyword>
<sequence length="451" mass="49699">MMRKLRPRIGAFLSVFLFFQLAGCSFKQHAFNSLAEDLSRGHVEQVLVEVEKSSYPDRDYVQYQLNIGLLRAYSGDFPGAIEELQKAKQVIAALQAKSVSENVGAVAVNETLRSYSSTPSERMMLQQLLIIAYLLEGDIGGARVEVLQGQVIEQSLPMNSGLSGMVASSHYLAGLVYQINGEPDNAMISYRRALQVMNKSGIKPPKALSDGLLRASLRLGLDDEHRQLVEQFDYQLAPISRESAELVVLYWQGVVSHKSQHFITVYVPSLEHNVSLALPYYPSPPASSRRLAYNLDGKQYKTEILDNIETLARDDLAADSAAIYAAALARMVTKHQAIKEAQKNDSSGFAAAILNIASVVSEVADVRSWNMLPSAVQVQRLDIDAGEYTLAQPKEAGGLQINKVELADPDDVQHPTIVETQEDTILVDKGQTLFIFYPSPADQVFSIVEPL</sequence>
<dbReference type="SUPFAM" id="SSF48452">
    <property type="entry name" value="TPR-like"/>
    <property type="match status" value="1"/>
</dbReference>
<comment type="caution">
    <text evidence="1">The sequence shown here is derived from an EMBL/GenBank/DDBJ whole genome shotgun (WGS) entry which is preliminary data.</text>
</comment>
<dbReference type="InterPro" id="IPR011990">
    <property type="entry name" value="TPR-like_helical_dom_sf"/>
</dbReference>
<dbReference type="InterPro" id="IPR019734">
    <property type="entry name" value="TPR_rpt"/>
</dbReference>
<dbReference type="Proteomes" id="UP000838100">
    <property type="component" value="Unassembled WGS sequence"/>
</dbReference>
<reference evidence="1" key="1">
    <citation type="submission" date="2021-12" db="EMBL/GenBank/DDBJ databases">
        <authorList>
            <person name="Rodrigo-Torres L."/>
            <person name="Arahal R. D."/>
            <person name="Lucena T."/>
        </authorList>
    </citation>
    <scope>NUCLEOTIDE SEQUENCE</scope>
    <source>
        <strain evidence="1">CECT 8267</strain>
    </source>
</reference>
<evidence type="ECO:0000313" key="2">
    <source>
        <dbReference type="Proteomes" id="UP000838100"/>
    </source>
</evidence>
<accession>A0ABM9AHE3</accession>
<proteinExistence type="predicted"/>
<gene>
    <name evidence="1" type="ORF">SIN8267_02744</name>
</gene>
<organism evidence="1 2">
    <name type="scientific">Sinobacterium norvegicum</name>
    <dbReference type="NCBI Taxonomy" id="1641715"/>
    <lineage>
        <taxon>Bacteria</taxon>
        <taxon>Pseudomonadati</taxon>
        <taxon>Pseudomonadota</taxon>
        <taxon>Gammaproteobacteria</taxon>
        <taxon>Cellvibrionales</taxon>
        <taxon>Spongiibacteraceae</taxon>
        <taxon>Sinobacterium</taxon>
    </lineage>
</organism>
<name>A0ABM9AHE3_9GAMM</name>
<dbReference type="SMART" id="SM00028">
    <property type="entry name" value="TPR"/>
    <property type="match status" value="2"/>
</dbReference>